<dbReference type="RefSeq" id="YP_009794054.1">
    <property type="nucleotide sequence ID" value="NC_047878.1"/>
</dbReference>
<sequence>MNKQAALAQINDEIRAAVYAISEAEMAGLRGEAMLAVKRRLLVLKARHAAVLAA</sequence>
<reference evidence="1 2" key="1">
    <citation type="submission" date="2016-10" db="EMBL/GenBank/DDBJ databases">
        <title>Properties of three new Bordetella phage species from family Siphoviridae.</title>
        <authorList>
            <person name="Knezevic P."/>
            <person name="Petrovic Fabijan A."/>
            <person name="Doffkay Z."/>
            <person name="Rakhely G."/>
        </authorList>
    </citation>
    <scope>NUCLEOTIDE SEQUENCE [LARGE SCALE GENOMIC DNA]</scope>
</reference>
<reference evidence="2" key="2">
    <citation type="journal article" date="2021" name="Viruses">
        <title>Are Bordetella bronchiseptica Siphoviruses (Genus Vojvodinavirus) Appropriate for Phage Therapy Bacterial Allies or Foes?</title>
        <authorList>
            <person name="Petrovic Fabijan A."/>
            <person name="Aleksic Sabo V."/>
            <person name="Gavric D."/>
            <person name="Doffkay Z."/>
            <person name="Rakhely G."/>
            <person name="Knezevic P."/>
        </authorList>
    </citation>
    <scope>NUCLEOTIDE SEQUENCE [LARGE SCALE GENOMIC DNA]</scope>
</reference>
<dbReference type="Proteomes" id="UP000241807">
    <property type="component" value="Segment"/>
</dbReference>
<keyword evidence="2" id="KW-1185">Reference proteome</keyword>
<evidence type="ECO:0000313" key="1">
    <source>
        <dbReference type="EMBL" id="APL99339.1"/>
    </source>
</evidence>
<dbReference type="GeneID" id="54984305"/>
<dbReference type="KEGG" id="vg:54984305"/>
<proteinExistence type="predicted"/>
<protein>
    <submittedName>
        <fullName evidence="1">Uncharacterized protein</fullName>
    </submittedName>
</protein>
<dbReference type="EMBL" id="KY000220">
    <property type="protein sequence ID" value="APL99339.1"/>
    <property type="molecule type" value="Genomic_DNA"/>
</dbReference>
<organism evidence="1 2">
    <name type="scientific">Bordetella phage FP1</name>
    <dbReference type="NCBI Taxonomy" id="1916125"/>
    <lineage>
        <taxon>Viruses</taxon>
        <taxon>Duplodnaviria</taxon>
        <taxon>Heunggongvirae</taxon>
        <taxon>Uroviricota</taxon>
        <taxon>Caudoviricetes</taxon>
        <taxon>Mesyanzhinovviridae</taxon>
        <taxon>Rabinowitzvirinae</taxon>
        <taxon>Vojvodinavirus</taxon>
        <taxon>Vojvodinavirus FP1</taxon>
        <taxon>Bordetella virus FP1</taxon>
    </lineage>
</organism>
<evidence type="ECO:0000313" key="2">
    <source>
        <dbReference type="Proteomes" id="UP000241807"/>
    </source>
</evidence>
<accession>A0A2D0W9K1</accession>
<name>A0A2D0W9K1_9CAUD</name>